<dbReference type="PANTHER" id="PTHR10394">
    <property type="entry name" value="40S RIBOSOMAL PROTEIN S8"/>
    <property type="match status" value="1"/>
</dbReference>
<dbReference type="CDD" id="cd11380">
    <property type="entry name" value="Ribosomal_S8e_like"/>
    <property type="match status" value="1"/>
</dbReference>
<dbReference type="InterPro" id="IPR042563">
    <property type="entry name" value="Ribosomal_protein_eS8_euk"/>
</dbReference>
<dbReference type="OMA" id="QRPHYRK"/>
<dbReference type="GO" id="GO:0006412">
    <property type="term" value="P:translation"/>
    <property type="evidence" value="ECO:0007669"/>
    <property type="project" value="InterPro"/>
</dbReference>
<dbReference type="NCBIfam" id="TIGR00307">
    <property type="entry name" value="eS8"/>
    <property type="match status" value="1"/>
</dbReference>
<keyword evidence="3 4" id="KW-0687">Ribonucleoprotein</keyword>
<reference evidence="6" key="1">
    <citation type="journal article" date="2011" name="Genome Res.">
        <title>Phylogeny-wide analysis of social amoeba genomes highlights ancient origins for complex intercellular communication.</title>
        <authorList>
            <person name="Heidel A.J."/>
            <person name="Lawal H.M."/>
            <person name="Felder M."/>
            <person name="Schilde C."/>
            <person name="Helps N.R."/>
            <person name="Tunggal B."/>
            <person name="Rivero F."/>
            <person name="John U."/>
            <person name="Schleicher M."/>
            <person name="Eichinger L."/>
            <person name="Platzer M."/>
            <person name="Noegel A.A."/>
            <person name="Schaap P."/>
            <person name="Gloeckner G."/>
        </authorList>
    </citation>
    <scope>NUCLEOTIDE SEQUENCE [LARGE SCALE GENOMIC DNA]</scope>
    <source>
        <strain evidence="6">SH3</strain>
    </source>
</reference>
<dbReference type="GO" id="GO:0003735">
    <property type="term" value="F:structural constituent of ribosome"/>
    <property type="evidence" value="ECO:0007669"/>
    <property type="project" value="InterPro"/>
</dbReference>
<keyword evidence="2 4" id="KW-0689">Ribosomal protein</keyword>
<dbReference type="Pfam" id="PF01201">
    <property type="entry name" value="Ribosomal_S8e"/>
    <property type="match status" value="1"/>
</dbReference>
<gene>
    <name evidence="5" type="primary">rps8</name>
    <name evidence="5" type="ORF">DFA_06026</name>
</gene>
<dbReference type="Gene3D" id="1.10.168.20">
    <property type="entry name" value="Ribosomal protein S8e, subdomain"/>
    <property type="match status" value="1"/>
</dbReference>
<dbReference type="Gene3D" id="3.10.290.70">
    <property type="match status" value="1"/>
</dbReference>
<evidence type="ECO:0000256" key="2">
    <source>
        <dbReference type="ARBA" id="ARBA00022980"/>
    </source>
</evidence>
<dbReference type="Proteomes" id="UP000007797">
    <property type="component" value="Unassembled WGS sequence"/>
</dbReference>
<evidence type="ECO:0000313" key="5">
    <source>
        <dbReference type="EMBL" id="EGG23888.1"/>
    </source>
</evidence>
<evidence type="ECO:0000256" key="1">
    <source>
        <dbReference type="ARBA" id="ARBA00005257"/>
    </source>
</evidence>
<dbReference type="InterPro" id="IPR001047">
    <property type="entry name" value="Ribosomal_eS8"/>
</dbReference>
<name>F4PJW4_CACFS</name>
<evidence type="ECO:0000313" key="6">
    <source>
        <dbReference type="Proteomes" id="UP000007797"/>
    </source>
</evidence>
<dbReference type="FunFam" id="1.10.168.20:FF:000001">
    <property type="entry name" value="40S ribosomal protein S8"/>
    <property type="match status" value="1"/>
</dbReference>
<dbReference type="GO" id="GO:0005840">
    <property type="term" value="C:ribosome"/>
    <property type="evidence" value="ECO:0007669"/>
    <property type="project" value="UniProtKB-KW"/>
</dbReference>
<dbReference type="OrthoDB" id="1703270at2759"/>
<dbReference type="GeneID" id="14876512"/>
<dbReference type="STRING" id="1054147.F4PJW4"/>
<protein>
    <recommendedName>
        <fullName evidence="4">40S ribosomal protein S8</fullName>
    </recommendedName>
</protein>
<organism evidence="5 6">
    <name type="scientific">Cavenderia fasciculata</name>
    <name type="common">Slime mold</name>
    <name type="synonym">Dictyostelium fasciculatum</name>
    <dbReference type="NCBI Taxonomy" id="261658"/>
    <lineage>
        <taxon>Eukaryota</taxon>
        <taxon>Amoebozoa</taxon>
        <taxon>Evosea</taxon>
        <taxon>Eumycetozoa</taxon>
        <taxon>Dictyostelia</taxon>
        <taxon>Acytosteliales</taxon>
        <taxon>Cavenderiaceae</taxon>
        <taxon>Cavenderia</taxon>
    </lineage>
</organism>
<dbReference type="InterPro" id="IPR022309">
    <property type="entry name" value="Ribosomal_Se8/biogenesis_NSA2"/>
</dbReference>
<evidence type="ECO:0000256" key="3">
    <source>
        <dbReference type="ARBA" id="ARBA00023274"/>
    </source>
</evidence>
<evidence type="ECO:0000256" key="4">
    <source>
        <dbReference type="RuleBase" id="RU000669"/>
    </source>
</evidence>
<accession>F4PJW4</accession>
<comment type="similarity">
    <text evidence="1 4">Belongs to the eukaryotic ribosomal protein eS8 family.</text>
</comment>
<proteinExistence type="inferred from homology"/>
<dbReference type="GO" id="GO:1990904">
    <property type="term" value="C:ribonucleoprotein complex"/>
    <property type="evidence" value="ECO:0007669"/>
    <property type="project" value="UniProtKB-KW"/>
</dbReference>
<keyword evidence="6" id="KW-1185">Reference proteome</keyword>
<dbReference type="EMBL" id="GL883007">
    <property type="protein sequence ID" value="EGG23888.1"/>
    <property type="molecule type" value="Genomic_DNA"/>
</dbReference>
<dbReference type="AlphaFoldDB" id="F4PJW4"/>
<sequence length="220" mass="25058">MGITREPLHKHRNTGAARKPNYKKRKYFLGRQPALTAIGKSRVRLVRVMGGHFKFRALRLETGNFSWASEKVTRKCRIANVVYNATSNDLLRTNTLVRGAIIAVDCTPFKQWYEQHYGITLGKKKNAKDVKEVAKTAEPAKKSASHLRKIAKRLKTRTLEATLESQASEGRFYARITSRPGQVGKCDGYILEGKELDFYAKKIQKKKKLETIAVVFVYID</sequence>
<dbReference type="KEGG" id="dfa:DFA_06026"/>
<dbReference type="RefSeq" id="XP_004361739.1">
    <property type="nucleotide sequence ID" value="XM_004361682.1"/>
</dbReference>